<accession>A0AAJ5W0Y9</accession>
<dbReference type="Proteomes" id="UP001213972">
    <property type="component" value="Chromosome"/>
</dbReference>
<keyword evidence="2" id="KW-0812">Transmembrane</keyword>
<organism evidence="3 4">
    <name type="scientific">Candidatus Microbacterium phytovorans</name>
    <dbReference type="NCBI Taxonomy" id="3121374"/>
    <lineage>
        <taxon>Bacteria</taxon>
        <taxon>Bacillati</taxon>
        <taxon>Actinomycetota</taxon>
        <taxon>Actinomycetes</taxon>
        <taxon>Micrococcales</taxon>
        <taxon>Microbacteriaceae</taxon>
        <taxon>Microbacterium</taxon>
    </lineage>
</organism>
<gene>
    <name evidence="3" type="ORF">P0Y48_09035</name>
</gene>
<feature type="transmembrane region" description="Helical" evidence="2">
    <location>
        <begin position="156"/>
        <end position="182"/>
    </location>
</feature>
<feature type="compositionally biased region" description="Low complexity" evidence="1">
    <location>
        <begin position="56"/>
        <end position="70"/>
    </location>
</feature>
<dbReference type="EMBL" id="CP119321">
    <property type="protein sequence ID" value="WEK12616.1"/>
    <property type="molecule type" value="Genomic_DNA"/>
</dbReference>
<evidence type="ECO:0000256" key="1">
    <source>
        <dbReference type="SAM" id="MobiDB-lite"/>
    </source>
</evidence>
<dbReference type="AlphaFoldDB" id="A0AAJ5W0Y9"/>
<keyword evidence="2" id="KW-1133">Transmembrane helix</keyword>
<evidence type="ECO:0000313" key="4">
    <source>
        <dbReference type="Proteomes" id="UP001213972"/>
    </source>
</evidence>
<protein>
    <submittedName>
        <fullName evidence="3">Uncharacterized protein</fullName>
    </submittedName>
</protein>
<proteinExistence type="predicted"/>
<feature type="region of interest" description="Disordered" evidence="1">
    <location>
        <begin position="187"/>
        <end position="215"/>
    </location>
</feature>
<evidence type="ECO:0000256" key="2">
    <source>
        <dbReference type="SAM" id="Phobius"/>
    </source>
</evidence>
<feature type="transmembrane region" description="Helical" evidence="2">
    <location>
        <begin position="96"/>
        <end position="116"/>
    </location>
</feature>
<keyword evidence="2" id="KW-0472">Membrane</keyword>
<sequence>MSTPNDPAGDASQPTPPPSDAPTQAYPDVAADAPTQAYPPAEPAAPPVPPAPVDGQSAAPAYAPAPQAPYGQPEYAQPAYAAAPGPSAPDTRPKTLAWVSLGLAVLGVILSCVGFVPVPWVGLVSVIVGGLLLLVAFVLSIVALASRKQGGKPFSIIALVVAVLGGGLWAVALFVSIALTAITSSSSAGEVPAPSETSSVAPGDTDGEETEGETPAGEYDEAAFLAEARPAILDVFQEIDPAASQEVVDQVFPDDALIAAGKSMLLLGESGRDAMIESLIAGGDSGFDDDTAARFVDAIYDAAQAHLQE</sequence>
<feature type="region of interest" description="Disordered" evidence="1">
    <location>
        <begin position="1"/>
        <end position="70"/>
    </location>
</feature>
<feature type="transmembrane region" description="Helical" evidence="2">
    <location>
        <begin position="122"/>
        <end position="144"/>
    </location>
</feature>
<feature type="compositionally biased region" description="Pro residues" evidence="1">
    <location>
        <begin position="40"/>
        <end position="52"/>
    </location>
</feature>
<evidence type="ECO:0000313" key="3">
    <source>
        <dbReference type="EMBL" id="WEK12616.1"/>
    </source>
</evidence>
<reference evidence="3" key="1">
    <citation type="submission" date="2023-03" db="EMBL/GenBank/DDBJ databases">
        <title>Andean soil-derived lignocellulolytic bacterial consortium as a source of novel taxa and putative plastic-active enzymes.</title>
        <authorList>
            <person name="Diaz-Garcia L."/>
            <person name="Chuvochina M."/>
            <person name="Feuerriegel G."/>
            <person name="Bunk B."/>
            <person name="Sproer C."/>
            <person name="Streit W.R."/>
            <person name="Rodriguez L.M."/>
            <person name="Overmann J."/>
            <person name="Jimenez D.J."/>
        </authorList>
    </citation>
    <scope>NUCLEOTIDE SEQUENCE</scope>
    <source>
        <strain evidence="3">MAG 4610</strain>
    </source>
</reference>
<name>A0AAJ5W0Y9_9MICO</name>